<reference evidence="3" key="1">
    <citation type="journal article" date="2017" name="Genome Biol.">
        <title>Comparative genomics reveals high biological diversity and specific adaptations in the industrially and medically important fungal genus Aspergillus.</title>
        <authorList>
            <person name="de Vries R.P."/>
            <person name="Riley R."/>
            <person name="Wiebenga A."/>
            <person name="Aguilar-Osorio G."/>
            <person name="Amillis S."/>
            <person name="Uchima C.A."/>
            <person name="Anderluh G."/>
            <person name="Asadollahi M."/>
            <person name="Askin M."/>
            <person name="Barry K."/>
            <person name="Battaglia E."/>
            <person name="Bayram O."/>
            <person name="Benocci T."/>
            <person name="Braus-Stromeyer S.A."/>
            <person name="Caldana C."/>
            <person name="Canovas D."/>
            <person name="Cerqueira G.C."/>
            <person name="Chen F."/>
            <person name="Chen W."/>
            <person name="Choi C."/>
            <person name="Clum A."/>
            <person name="Dos Santos R.A."/>
            <person name="Damasio A.R."/>
            <person name="Diallinas G."/>
            <person name="Emri T."/>
            <person name="Fekete E."/>
            <person name="Flipphi M."/>
            <person name="Freyberg S."/>
            <person name="Gallo A."/>
            <person name="Gournas C."/>
            <person name="Habgood R."/>
            <person name="Hainaut M."/>
            <person name="Harispe M.L."/>
            <person name="Henrissat B."/>
            <person name="Hilden K.S."/>
            <person name="Hope R."/>
            <person name="Hossain A."/>
            <person name="Karabika E."/>
            <person name="Karaffa L."/>
            <person name="Karanyi Z."/>
            <person name="Krasevec N."/>
            <person name="Kuo A."/>
            <person name="Kusch H."/>
            <person name="LaButti K."/>
            <person name="Lagendijk E.L."/>
            <person name="Lapidus A."/>
            <person name="Levasseur A."/>
            <person name="Lindquist E."/>
            <person name="Lipzen A."/>
            <person name="Logrieco A.F."/>
            <person name="MacCabe A."/>
            <person name="Maekelae M.R."/>
            <person name="Malavazi I."/>
            <person name="Melin P."/>
            <person name="Meyer V."/>
            <person name="Mielnichuk N."/>
            <person name="Miskei M."/>
            <person name="Molnar A.P."/>
            <person name="Mule G."/>
            <person name="Ngan C.Y."/>
            <person name="Orejas M."/>
            <person name="Orosz E."/>
            <person name="Ouedraogo J.P."/>
            <person name="Overkamp K.M."/>
            <person name="Park H.-S."/>
            <person name="Perrone G."/>
            <person name="Piumi F."/>
            <person name="Punt P.J."/>
            <person name="Ram A.F."/>
            <person name="Ramon A."/>
            <person name="Rauscher S."/>
            <person name="Record E."/>
            <person name="Riano-Pachon D.M."/>
            <person name="Robert V."/>
            <person name="Roehrig J."/>
            <person name="Ruller R."/>
            <person name="Salamov A."/>
            <person name="Salih N.S."/>
            <person name="Samson R.A."/>
            <person name="Sandor E."/>
            <person name="Sanguinetti M."/>
            <person name="Schuetze T."/>
            <person name="Sepcic K."/>
            <person name="Shelest E."/>
            <person name="Sherlock G."/>
            <person name="Sophianopoulou V."/>
            <person name="Squina F.M."/>
            <person name="Sun H."/>
            <person name="Susca A."/>
            <person name="Todd R.B."/>
            <person name="Tsang A."/>
            <person name="Unkles S.E."/>
            <person name="van de Wiele N."/>
            <person name="van Rossen-Uffink D."/>
            <person name="Oliveira J.V."/>
            <person name="Vesth T.C."/>
            <person name="Visser J."/>
            <person name="Yu J.-H."/>
            <person name="Zhou M."/>
            <person name="Andersen M.R."/>
            <person name="Archer D.B."/>
            <person name="Baker S.E."/>
            <person name="Benoit I."/>
            <person name="Brakhage A.A."/>
            <person name="Braus G.H."/>
            <person name="Fischer R."/>
            <person name="Frisvad J.C."/>
            <person name="Goldman G.H."/>
            <person name="Houbraken J."/>
            <person name="Oakley B."/>
            <person name="Pocsi I."/>
            <person name="Scazzocchio C."/>
            <person name="Seiboth B."/>
            <person name="vanKuyk P.A."/>
            <person name="Wortman J."/>
            <person name="Dyer P.S."/>
            <person name="Grigoriev I.V."/>
        </authorList>
    </citation>
    <scope>NUCLEOTIDE SEQUENCE [LARGE SCALE GENOMIC DNA]</scope>
    <source>
        <strain evidence="3">CBS 106.47</strain>
    </source>
</reference>
<keyword evidence="1" id="KW-1133">Transmembrane helix</keyword>
<protein>
    <submittedName>
        <fullName evidence="2">Uncharacterized protein</fullName>
    </submittedName>
</protein>
<evidence type="ECO:0000313" key="3">
    <source>
        <dbReference type="Proteomes" id="UP000184063"/>
    </source>
</evidence>
<accession>A0A1M3TF46</accession>
<dbReference type="AlphaFoldDB" id="A0A1M3TF46"/>
<keyword evidence="1" id="KW-0472">Membrane</keyword>
<feature type="transmembrane region" description="Helical" evidence="1">
    <location>
        <begin position="33"/>
        <end position="51"/>
    </location>
</feature>
<sequence>MDAQKSLQQSQLINQVPPGEINMVYRNRTSPEILFRLIILRLFCLTVPLGICKCYTSRLASTILRQSRSTRLVTRETW</sequence>
<dbReference type="VEuPathDB" id="FungiDB:ASPFODRAFT_47928"/>
<name>A0A1M3TF46_ASPLC</name>
<evidence type="ECO:0000313" key="2">
    <source>
        <dbReference type="EMBL" id="OJZ85356.1"/>
    </source>
</evidence>
<dbReference type="Proteomes" id="UP000184063">
    <property type="component" value="Unassembled WGS sequence"/>
</dbReference>
<proteinExistence type="predicted"/>
<evidence type="ECO:0000256" key="1">
    <source>
        <dbReference type="SAM" id="Phobius"/>
    </source>
</evidence>
<keyword evidence="1" id="KW-0812">Transmembrane</keyword>
<dbReference type="EMBL" id="KV878243">
    <property type="protein sequence ID" value="OJZ85356.1"/>
    <property type="molecule type" value="Genomic_DNA"/>
</dbReference>
<gene>
    <name evidence="2" type="ORF">ASPFODRAFT_47928</name>
</gene>
<organism evidence="2 3">
    <name type="scientific">Aspergillus luchuensis (strain CBS 106.47)</name>
    <dbReference type="NCBI Taxonomy" id="1137211"/>
    <lineage>
        <taxon>Eukaryota</taxon>
        <taxon>Fungi</taxon>
        <taxon>Dikarya</taxon>
        <taxon>Ascomycota</taxon>
        <taxon>Pezizomycotina</taxon>
        <taxon>Eurotiomycetes</taxon>
        <taxon>Eurotiomycetidae</taxon>
        <taxon>Eurotiales</taxon>
        <taxon>Aspergillaceae</taxon>
        <taxon>Aspergillus</taxon>
        <taxon>Aspergillus subgen. Circumdati</taxon>
    </lineage>
</organism>